<evidence type="ECO:0000313" key="5">
    <source>
        <dbReference type="Proteomes" id="UP000449710"/>
    </source>
</evidence>
<comment type="similarity">
    <text evidence="2">Belongs to the CPA3 antiporters (TC 2.A.63) subunit G family.</text>
</comment>
<evidence type="ECO:0000256" key="3">
    <source>
        <dbReference type="SAM" id="Phobius"/>
    </source>
</evidence>
<dbReference type="AlphaFoldDB" id="A0AA44BE20"/>
<dbReference type="GO" id="GO:0015385">
    <property type="term" value="F:sodium:proton antiporter activity"/>
    <property type="evidence" value="ECO:0007669"/>
    <property type="project" value="TreeGrafter"/>
</dbReference>
<protein>
    <submittedName>
        <fullName evidence="4">Monovalent cation/H(+) antiporter subunit G</fullName>
    </submittedName>
</protein>
<keyword evidence="3" id="KW-0812">Transmembrane</keyword>
<evidence type="ECO:0000256" key="2">
    <source>
        <dbReference type="ARBA" id="ARBA00008404"/>
    </source>
</evidence>
<keyword evidence="3" id="KW-1133">Transmembrane helix</keyword>
<comment type="caution">
    <text evidence="4">The sequence shown here is derived from an EMBL/GenBank/DDBJ whole genome shotgun (WGS) entry which is preliminary data.</text>
</comment>
<keyword evidence="3" id="KW-0472">Membrane</keyword>
<sequence length="99" mass="10711">MIINAIILILIGSSAFFFGVGTLGLIRMPDTYTRMHASTKCDTLGAGLALLALAVYSGFSIISVKSIIVIAFIWITNPTAAHIIAKAKYHSEKKEELQK</sequence>
<keyword evidence="5" id="KW-1185">Reference proteome</keyword>
<accession>A0AA44BE20</accession>
<organism evidence="4 5">
    <name type="scientific">Isachenkonia alkalipeptolytica</name>
    <dbReference type="NCBI Taxonomy" id="2565777"/>
    <lineage>
        <taxon>Bacteria</taxon>
        <taxon>Bacillati</taxon>
        <taxon>Bacillota</taxon>
        <taxon>Clostridia</taxon>
        <taxon>Eubacteriales</taxon>
        <taxon>Clostridiaceae</taxon>
        <taxon>Isachenkonia</taxon>
    </lineage>
</organism>
<feature type="transmembrane region" description="Helical" evidence="3">
    <location>
        <begin position="6"/>
        <end position="26"/>
    </location>
</feature>
<evidence type="ECO:0000313" key="4">
    <source>
        <dbReference type="EMBL" id="NBG87011.1"/>
    </source>
</evidence>
<reference evidence="4 5" key="1">
    <citation type="submission" date="2019-04" db="EMBL/GenBank/DDBJ databases">
        <title>Isachenkonia alkalipeptolytica gen. nov. sp. nov. a new anaerobic, alkiliphilic organothrophic bacterium capable to reduce synthesized ferrihydrite isolated from a soda lake.</title>
        <authorList>
            <person name="Toshchakov S.V."/>
            <person name="Zavarzina D.G."/>
            <person name="Zhilina T.N."/>
            <person name="Kostrikina N.A."/>
            <person name="Kublanov I.V."/>
        </authorList>
    </citation>
    <scope>NUCLEOTIDE SEQUENCE [LARGE SCALE GENOMIC DNA]</scope>
    <source>
        <strain evidence="4 5">Z-1701</strain>
    </source>
</reference>
<proteinExistence type="inferred from homology"/>
<feature type="transmembrane region" description="Helical" evidence="3">
    <location>
        <begin position="47"/>
        <end position="75"/>
    </location>
</feature>
<dbReference type="RefSeq" id="WP_160718319.1">
    <property type="nucleotide sequence ID" value="NZ_SUMG01000001.1"/>
</dbReference>
<dbReference type="InterPro" id="IPR005133">
    <property type="entry name" value="PhaG_MnhG_YufB"/>
</dbReference>
<dbReference type="PANTHER" id="PTHR34703">
    <property type="entry name" value="ANTIPORTER SUBUNIT MNHG2-RELATED"/>
    <property type="match status" value="1"/>
</dbReference>
<dbReference type="EMBL" id="SUMG01000001">
    <property type="protein sequence ID" value="NBG87011.1"/>
    <property type="molecule type" value="Genomic_DNA"/>
</dbReference>
<dbReference type="NCBIfam" id="TIGR01300">
    <property type="entry name" value="CPA3_mnhG_phaG"/>
    <property type="match status" value="1"/>
</dbReference>
<gene>
    <name evidence="4" type="ORF">ISALK_00715</name>
</gene>
<comment type="subcellular location">
    <subcellularLocation>
        <location evidence="1">Membrane</location>
        <topology evidence="1">Multi-pass membrane protein</topology>
    </subcellularLocation>
</comment>
<dbReference type="PANTHER" id="PTHR34703:SF1">
    <property type="entry name" value="ANTIPORTER SUBUNIT MNHG2-RELATED"/>
    <property type="match status" value="1"/>
</dbReference>
<name>A0AA44BE20_9CLOT</name>
<dbReference type="Proteomes" id="UP000449710">
    <property type="component" value="Unassembled WGS sequence"/>
</dbReference>
<evidence type="ECO:0000256" key="1">
    <source>
        <dbReference type="ARBA" id="ARBA00004141"/>
    </source>
</evidence>
<dbReference type="Pfam" id="PF03334">
    <property type="entry name" value="PhaG_MnhG_YufB"/>
    <property type="match status" value="1"/>
</dbReference>